<organism evidence="1 2">
    <name type="scientific">Caerostris darwini</name>
    <dbReference type="NCBI Taxonomy" id="1538125"/>
    <lineage>
        <taxon>Eukaryota</taxon>
        <taxon>Metazoa</taxon>
        <taxon>Ecdysozoa</taxon>
        <taxon>Arthropoda</taxon>
        <taxon>Chelicerata</taxon>
        <taxon>Arachnida</taxon>
        <taxon>Araneae</taxon>
        <taxon>Araneomorphae</taxon>
        <taxon>Entelegynae</taxon>
        <taxon>Araneoidea</taxon>
        <taxon>Araneidae</taxon>
        <taxon>Caerostris</taxon>
    </lineage>
</organism>
<gene>
    <name evidence="1" type="ORF">CDAR_120001</name>
</gene>
<proteinExistence type="predicted"/>
<reference evidence="1 2" key="1">
    <citation type="submission" date="2021-06" db="EMBL/GenBank/DDBJ databases">
        <title>Caerostris darwini draft genome.</title>
        <authorList>
            <person name="Kono N."/>
            <person name="Arakawa K."/>
        </authorList>
    </citation>
    <scope>NUCLEOTIDE SEQUENCE [LARGE SCALE GENOMIC DNA]</scope>
</reference>
<comment type="caution">
    <text evidence="1">The sequence shown here is derived from an EMBL/GenBank/DDBJ whole genome shotgun (WGS) entry which is preliminary data.</text>
</comment>
<dbReference type="Proteomes" id="UP001054837">
    <property type="component" value="Unassembled WGS sequence"/>
</dbReference>
<dbReference type="EMBL" id="BPLQ01008923">
    <property type="protein sequence ID" value="GIY40390.1"/>
    <property type="molecule type" value="Genomic_DNA"/>
</dbReference>
<dbReference type="AlphaFoldDB" id="A0AAV4T2P1"/>
<keyword evidence="2" id="KW-1185">Reference proteome</keyword>
<protein>
    <submittedName>
        <fullName evidence="1">Uncharacterized protein</fullName>
    </submittedName>
</protein>
<evidence type="ECO:0000313" key="1">
    <source>
        <dbReference type="EMBL" id="GIY40390.1"/>
    </source>
</evidence>
<sequence>MRQVCKLIADGKKSYIAYFCNSQRVKYYIGELMARQAIHLDLQKYYVPESWRKPLFFPQTSKLSFFLPIPLPLEGELAPFSRSEGTRGDLFHHNGTLMMKGVESSWESSGI</sequence>
<accession>A0AAV4T2P1</accession>
<evidence type="ECO:0000313" key="2">
    <source>
        <dbReference type="Proteomes" id="UP001054837"/>
    </source>
</evidence>
<name>A0AAV4T2P1_9ARAC</name>